<proteinExistence type="predicted"/>
<feature type="compositionally biased region" description="Basic and acidic residues" evidence="1">
    <location>
        <begin position="145"/>
        <end position="188"/>
    </location>
</feature>
<sequence>MAWQKYTHRKSGYSLHKRPIKRSPLKNIGKIVKVIKIYKKANKRIRVENNIVPNNNKKIVVKRKNRPQRQFVKNHNESSLPPRKRIYLVQELIIELPEGLPEKIPERLQEELSEGLSERLPERLPQVAKIVQPQQYNLRNRNKKSKEQEQKEKKEKERKEKREKKKEKMIPKTPQKKKEEEMEERNELAEESEAVESEADKTPSRKRKSSEISVLSWSDFNVYTPATGFSNSDPNLFDKKEWVSATSVKNYLLRDPLLDWLDLYYLERGFNDNGIPPNQEKPNINAFVEARNSKKKTFDQEKSKLNVLFEMGHNFEDLVIADLRKRFPNDIKKVVNGLPSPDLNEITKKYILEGVPLIEQAALYNFQNKSFGVADLLIRSDWFDKIFTDEILTDEEKTFKAPLLRGNWHYRVIDIKWTTMYLCSNGKTLRNSQRFPAYKGQLAIYNAALGLLQGFTPSTAYIMAKSWNLNNNQNHGYNCYKLLGHIDYEGFDSKYIEDTRDAINWVRNVRFNGSSWSCITPSVPELFPNMCNKFDSPYHSVKSDLSKQINELTEIWNIGIKHRKIAHSKGITSWSDPKCNSLNIGMKGKKLGPVIDKIIQINRDDIGNIKPDIITNNLEDWQTPHSTDFYIDFEGVTGCLYDRTINLENCEMDSQTTFMIGLGYEEKGQWVYKTFIAESINRDEERRIFRELIQFISNKIKNARAKPRFFHWSPAEKSTMTILNKRYNNEFSKWTNGCTWIDMCKVFTSEPIVIKGATKFNLKEVAKSMNKHGFIQSSWNIAGGAPDSGLTAMFEAIEYYRYMDRPNKTKEEDEKYRRMMISITDYNEIDCKVIFEIVKYLRENHCKN</sequence>
<gene>
    <name evidence="2" type="ORF">Barrevirus8_6</name>
</gene>
<organism evidence="2">
    <name type="scientific">Barrevirus sp</name>
    <dbReference type="NCBI Taxonomy" id="2487763"/>
    <lineage>
        <taxon>Viruses</taxon>
        <taxon>Varidnaviria</taxon>
        <taxon>Bamfordvirae</taxon>
        <taxon>Nucleocytoviricota</taxon>
        <taxon>Megaviricetes</taxon>
        <taxon>Imitervirales</taxon>
        <taxon>Mimiviridae</taxon>
        <taxon>Klosneuvirinae</taxon>
    </lineage>
</organism>
<dbReference type="EMBL" id="MK072005">
    <property type="protein sequence ID" value="AYV77020.1"/>
    <property type="molecule type" value="Genomic_DNA"/>
</dbReference>
<accession>A0A3G4ZQ43</accession>
<protein>
    <submittedName>
        <fullName evidence="2">Uncharacterized protein</fullName>
    </submittedName>
</protein>
<reference evidence="2" key="1">
    <citation type="submission" date="2018-10" db="EMBL/GenBank/DDBJ databases">
        <title>Hidden diversity of soil giant viruses.</title>
        <authorList>
            <person name="Schulz F."/>
            <person name="Alteio L."/>
            <person name="Goudeau D."/>
            <person name="Ryan E.M."/>
            <person name="Malmstrom R.R."/>
            <person name="Blanchard J."/>
            <person name="Woyke T."/>
        </authorList>
    </citation>
    <scope>NUCLEOTIDE SEQUENCE</scope>
    <source>
        <strain evidence="2">BAV1</strain>
    </source>
</reference>
<name>A0A3G4ZQ43_9VIRU</name>
<evidence type="ECO:0000313" key="2">
    <source>
        <dbReference type="EMBL" id="AYV77020.1"/>
    </source>
</evidence>
<evidence type="ECO:0000256" key="1">
    <source>
        <dbReference type="SAM" id="MobiDB-lite"/>
    </source>
</evidence>
<feature type="region of interest" description="Disordered" evidence="1">
    <location>
        <begin position="127"/>
        <end position="210"/>
    </location>
</feature>